<comment type="caution">
    <text evidence="1">The sequence shown here is derived from an EMBL/GenBank/DDBJ whole genome shotgun (WGS) entry which is preliminary data.</text>
</comment>
<name>A0ACC1SJX7_9APHY</name>
<gene>
    <name evidence="1" type="ORF">NM688_g6094</name>
</gene>
<keyword evidence="2" id="KW-1185">Reference proteome</keyword>
<proteinExistence type="predicted"/>
<protein>
    <submittedName>
        <fullName evidence="1">Uncharacterized protein</fullName>
    </submittedName>
</protein>
<dbReference type="Proteomes" id="UP001148662">
    <property type="component" value="Unassembled WGS sequence"/>
</dbReference>
<accession>A0ACC1SJX7</accession>
<evidence type="ECO:0000313" key="2">
    <source>
        <dbReference type="Proteomes" id="UP001148662"/>
    </source>
</evidence>
<organism evidence="1 2">
    <name type="scientific">Phlebia brevispora</name>
    <dbReference type="NCBI Taxonomy" id="194682"/>
    <lineage>
        <taxon>Eukaryota</taxon>
        <taxon>Fungi</taxon>
        <taxon>Dikarya</taxon>
        <taxon>Basidiomycota</taxon>
        <taxon>Agaricomycotina</taxon>
        <taxon>Agaricomycetes</taxon>
        <taxon>Polyporales</taxon>
        <taxon>Meruliaceae</taxon>
        <taxon>Phlebia</taxon>
    </lineage>
</organism>
<reference evidence="1" key="1">
    <citation type="submission" date="2022-07" db="EMBL/GenBank/DDBJ databases">
        <title>Genome Sequence of Phlebia brevispora.</title>
        <authorList>
            <person name="Buettner E."/>
        </authorList>
    </citation>
    <scope>NUCLEOTIDE SEQUENCE</scope>
    <source>
        <strain evidence="1">MPL23</strain>
    </source>
</reference>
<sequence>MRPNSPLVNKMPSMPNPAQLPWSEIATATDPKILKSVLYRFQRILRFVHKRKIMWPTEDAYPSDLRPSEYLSTLLQPVADLFNQLHSPEVLETPMECVQINFAEASLSGVTFTAEDLKHQDVLIPITLSLPDELFTPNGEVAPPVQIALSNALHFNSSAWPIIITNFQNTALFFPPSEYRPNYTFERVSTNEVPLALQIITAAYFSDVLPYGLYIAQPSIDLEVDKTLVLPEGPPKDPSQSLMSDEEVLATHHRHSDFDLETLIRDRKRALQFFRWRECVQKKYSKLTTHPNDVLTAVTHEVGQIIPENRPIYPFDVSELPADTDAYMKSVRRVSPLMEAGIAEAFERSQSFMLKIEDVLPPSSQRTICTLHRCRITHINNKPVSSPALCLKLFDDRFQQLKTPNEDSQNSDELVPRWFDRLVIAETYALNETFAYNKLQIAQGSVFPWFYGMHQFTLPDGTVLYGLLMEYIAGHSLDSQADLIRKWGADRQIQLIQSCRHAARILDLGDVSQKDWHAGQIMVFTNPLTNLDQAVLVDFASTTQTYSPDQMNFLQNYFHVLHILLGRRGDVGLQENLVWKHFGEPDDWDPVAASFPLVPWGDEYREVQARDMFPSRSTAFSMQCMSAEFLTKRLTVPPATQRGRSNPAGEEQDAWI</sequence>
<evidence type="ECO:0000313" key="1">
    <source>
        <dbReference type="EMBL" id="KAJ3541368.1"/>
    </source>
</evidence>
<dbReference type="EMBL" id="JANHOG010001207">
    <property type="protein sequence ID" value="KAJ3541368.1"/>
    <property type="molecule type" value="Genomic_DNA"/>
</dbReference>